<dbReference type="Proteomes" id="UP000828390">
    <property type="component" value="Unassembled WGS sequence"/>
</dbReference>
<protein>
    <submittedName>
        <fullName evidence="2">Uncharacterized protein</fullName>
    </submittedName>
</protein>
<evidence type="ECO:0000313" key="2">
    <source>
        <dbReference type="EMBL" id="KAH3790955.1"/>
    </source>
</evidence>
<gene>
    <name evidence="2" type="ORF">DPMN_169163</name>
</gene>
<name>A0A9D4IXX5_DREPO</name>
<keyword evidence="3" id="KW-1185">Reference proteome</keyword>
<dbReference type="EMBL" id="JAIWYP010000008">
    <property type="protein sequence ID" value="KAH3790955.1"/>
    <property type="molecule type" value="Genomic_DNA"/>
</dbReference>
<organism evidence="2 3">
    <name type="scientific">Dreissena polymorpha</name>
    <name type="common">Zebra mussel</name>
    <name type="synonym">Mytilus polymorpha</name>
    <dbReference type="NCBI Taxonomy" id="45954"/>
    <lineage>
        <taxon>Eukaryota</taxon>
        <taxon>Metazoa</taxon>
        <taxon>Spiralia</taxon>
        <taxon>Lophotrochozoa</taxon>
        <taxon>Mollusca</taxon>
        <taxon>Bivalvia</taxon>
        <taxon>Autobranchia</taxon>
        <taxon>Heteroconchia</taxon>
        <taxon>Euheterodonta</taxon>
        <taxon>Imparidentia</taxon>
        <taxon>Neoheterodontei</taxon>
        <taxon>Myida</taxon>
        <taxon>Dreissenoidea</taxon>
        <taxon>Dreissenidae</taxon>
        <taxon>Dreissena</taxon>
    </lineage>
</organism>
<accession>A0A9D4IXX5</accession>
<evidence type="ECO:0000313" key="3">
    <source>
        <dbReference type="Proteomes" id="UP000828390"/>
    </source>
</evidence>
<reference evidence="2" key="2">
    <citation type="submission" date="2020-11" db="EMBL/GenBank/DDBJ databases">
        <authorList>
            <person name="McCartney M.A."/>
            <person name="Auch B."/>
            <person name="Kono T."/>
            <person name="Mallez S."/>
            <person name="Becker A."/>
            <person name="Gohl D.M."/>
            <person name="Silverstein K.A.T."/>
            <person name="Koren S."/>
            <person name="Bechman K.B."/>
            <person name="Herman A."/>
            <person name="Abrahante J.E."/>
            <person name="Garbe J."/>
        </authorList>
    </citation>
    <scope>NUCLEOTIDE SEQUENCE</scope>
    <source>
        <strain evidence="2">Duluth1</strain>
        <tissue evidence="2">Whole animal</tissue>
    </source>
</reference>
<reference evidence="2" key="1">
    <citation type="journal article" date="2019" name="bioRxiv">
        <title>The Genome of the Zebra Mussel, Dreissena polymorpha: A Resource for Invasive Species Research.</title>
        <authorList>
            <person name="McCartney M.A."/>
            <person name="Auch B."/>
            <person name="Kono T."/>
            <person name="Mallez S."/>
            <person name="Zhang Y."/>
            <person name="Obille A."/>
            <person name="Becker A."/>
            <person name="Abrahante J.E."/>
            <person name="Garbe J."/>
            <person name="Badalamenti J.P."/>
            <person name="Herman A."/>
            <person name="Mangelson H."/>
            <person name="Liachko I."/>
            <person name="Sullivan S."/>
            <person name="Sone E.D."/>
            <person name="Koren S."/>
            <person name="Silverstein K.A.T."/>
            <person name="Beckman K.B."/>
            <person name="Gohl D.M."/>
        </authorList>
    </citation>
    <scope>NUCLEOTIDE SEQUENCE</scope>
    <source>
        <strain evidence="2">Duluth1</strain>
        <tissue evidence="2">Whole animal</tissue>
    </source>
</reference>
<comment type="caution">
    <text evidence="2">The sequence shown here is derived from an EMBL/GenBank/DDBJ whole genome shotgun (WGS) entry which is preliminary data.</text>
</comment>
<feature type="region of interest" description="Disordered" evidence="1">
    <location>
        <begin position="1"/>
        <end position="23"/>
    </location>
</feature>
<evidence type="ECO:0000256" key="1">
    <source>
        <dbReference type="SAM" id="MobiDB-lite"/>
    </source>
</evidence>
<dbReference type="AlphaFoldDB" id="A0A9D4IXX5"/>
<feature type="compositionally biased region" description="Low complexity" evidence="1">
    <location>
        <begin position="1"/>
        <end position="16"/>
    </location>
</feature>
<sequence>MTSRSWSCTSSRHSTSPGGLHRQSTIVENDWSGKPGNEVMCFLTQCIQHL</sequence>
<proteinExistence type="predicted"/>